<dbReference type="PRINTS" id="PR00038">
    <property type="entry name" value="HTHLUXR"/>
</dbReference>
<dbReference type="GO" id="GO:0006355">
    <property type="term" value="P:regulation of DNA-templated transcription"/>
    <property type="evidence" value="ECO:0007669"/>
    <property type="project" value="InterPro"/>
</dbReference>
<reference evidence="5 6" key="1">
    <citation type="submission" date="2017-11" db="EMBL/GenBank/DDBJ databases">
        <authorList>
            <person name="Seth-Smith MB H."/>
        </authorList>
    </citation>
    <scope>NUCLEOTIDE SEQUENCE [LARGE SCALE GENOMIC DNA]</scope>
    <source>
        <strain evidence="5">E</strain>
    </source>
</reference>
<evidence type="ECO:0000313" key="5">
    <source>
        <dbReference type="EMBL" id="VBB16470.1"/>
    </source>
</evidence>
<dbReference type="CDD" id="cd06170">
    <property type="entry name" value="LuxR_C_like"/>
    <property type="match status" value="1"/>
</dbReference>
<keyword evidence="6" id="KW-1185">Reference proteome</keyword>
<dbReference type="PROSITE" id="PS50043">
    <property type="entry name" value="HTH_LUXR_2"/>
    <property type="match status" value="1"/>
</dbReference>
<dbReference type="Proteomes" id="UP000268684">
    <property type="component" value="Chromosome III"/>
</dbReference>
<evidence type="ECO:0000256" key="2">
    <source>
        <dbReference type="ARBA" id="ARBA00023125"/>
    </source>
</evidence>
<feature type="domain" description="HTH luxR-type" evidence="4">
    <location>
        <begin position="174"/>
        <end position="239"/>
    </location>
</feature>
<sequence length="242" mass="26737">MILDLMSWWYDLSRDLAHITDENALLSQISRFGMKLGFSHTSFCANRARDFSQDDMADILFDDPKASLERYMAARYLSIDSKTRASARACRALVWGDSLTPEAQSLCPGMTDFGLQTGIAQSGWSRGGLATLLSLARSTPPISQHEADLLQPYLTILSQFATSKLQDLIDKRQTRNDLKNLSPREIEVLKLSAAGKTASDLSLHLGITYATVQFHLQNAKKKLGVATKIQAIVCARQLGVVD</sequence>
<dbReference type="PANTHER" id="PTHR44688">
    <property type="entry name" value="DNA-BINDING TRANSCRIPTIONAL ACTIVATOR DEVR_DOSR"/>
    <property type="match status" value="1"/>
</dbReference>
<gene>
    <name evidence="5" type="ORF">BSTAB16_6675</name>
</gene>
<dbReference type="InterPro" id="IPR000792">
    <property type="entry name" value="Tscrpt_reg_LuxR_C"/>
</dbReference>
<evidence type="ECO:0000256" key="1">
    <source>
        <dbReference type="ARBA" id="ARBA00023015"/>
    </source>
</evidence>
<dbReference type="Gene3D" id="3.30.450.80">
    <property type="entry name" value="Transcription factor LuxR-like, autoinducer-binding domain"/>
    <property type="match status" value="1"/>
</dbReference>
<dbReference type="SUPFAM" id="SSF75516">
    <property type="entry name" value="Pheromone-binding domain of LuxR-like quorum-sensing transcription factors"/>
    <property type="match status" value="1"/>
</dbReference>
<proteinExistence type="predicted"/>
<evidence type="ECO:0000259" key="4">
    <source>
        <dbReference type="PROSITE" id="PS50043"/>
    </source>
</evidence>
<keyword evidence="1" id="KW-0805">Transcription regulation</keyword>
<organism evidence="5 6">
    <name type="scientific">Burkholderia stabilis</name>
    <dbReference type="NCBI Taxonomy" id="95485"/>
    <lineage>
        <taxon>Bacteria</taxon>
        <taxon>Pseudomonadati</taxon>
        <taxon>Pseudomonadota</taxon>
        <taxon>Betaproteobacteria</taxon>
        <taxon>Burkholderiales</taxon>
        <taxon>Burkholderiaceae</taxon>
        <taxon>Burkholderia</taxon>
        <taxon>Burkholderia cepacia complex</taxon>
    </lineage>
</organism>
<evidence type="ECO:0000256" key="3">
    <source>
        <dbReference type="ARBA" id="ARBA00023163"/>
    </source>
</evidence>
<dbReference type="InterPro" id="IPR036388">
    <property type="entry name" value="WH-like_DNA-bd_sf"/>
</dbReference>
<dbReference type="SUPFAM" id="SSF46894">
    <property type="entry name" value="C-terminal effector domain of the bipartite response regulators"/>
    <property type="match status" value="1"/>
</dbReference>
<protein>
    <recommendedName>
        <fullName evidence="4">HTH luxR-type domain-containing protein</fullName>
    </recommendedName>
</protein>
<dbReference type="InterPro" id="IPR036693">
    <property type="entry name" value="TF_LuxR_autoind-bd_dom_sf"/>
</dbReference>
<dbReference type="GO" id="GO:0003677">
    <property type="term" value="F:DNA binding"/>
    <property type="evidence" value="ECO:0007669"/>
    <property type="project" value="UniProtKB-KW"/>
</dbReference>
<dbReference type="SMART" id="SM00421">
    <property type="entry name" value="HTH_LUXR"/>
    <property type="match status" value="1"/>
</dbReference>
<dbReference type="RefSeq" id="WP_122172693.1">
    <property type="nucleotide sequence ID" value="NZ_LR025744.1"/>
</dbReference>
<evidence type="ECO:0000313" key="6">
    <source>
        <dbReference type="Proteomes" id="UP000268684"/>
    </source>
</evidence>
<dbReference type="PANTHER" id="PTHR44688:SF16">
    <property type="entry name" value="DNA-BINDING TRANSCRIPTIONAL ACTIVATOR DEVR_DOSR"/>
    <property type="match status" value="1"/>
</dbReference>
<dbReference type="InterPro" id="IPR005143">
    <property type="entry name" value="TF_LuxR_autoind-bd_dom"/>
</dbReference>
<dbReference type="Pfam" id="PF00196">
    <property type="entry name" value="GerE"/>
    <property type="match status" value="1"/>
</dbReference>
<name>A0AAJ5NDG5_9BURK</name>
<dbReference type="AlphaFoldDB" id="A0AAJ5NDG5"/>
<dbReference type="GeneID" id="71059093"/>
<dbReference type="EMBL" id="LR025744">
    <property type="protein sequence ID" value="VBB16470.1"/>
    <property type="molecule type" value="Genomic_DNA"/>
</dbReference>
<accession>A0AAJ5NDG5</accession>
<dbReference type="InterPro" id="IPR016032">
    <property type="entry name" value="Sig_transdc_resp-reg_C-effctor"/>
</dbReference>
<dbReference type="Gene3D" id="1.10.10.10">
    <property type="entry name" value="Winged helix-like DNA-binding domain superfamily/Winged helix DNA-binding domain"/>
    <property type="match status" value="1"/>
</dbReference>
<dbReference type="Pfam" id="PF03472">
    <property type="entry name" value="Autoind_bind"/>
    <property type="match status" value="1"/>
</dbReference>
<keyword evidence="2" id="KW-0238">DNA-binding</keyword>
<keyword evidence="3" id="KW-0804">Transcription</keyword>